<protein>
    <submittedName>
        <fullName evidence="2">Acetyltransferase (GNAT) family protein</fullName>
    </submittedName>
</protein>
<evidence type="ECO:0000259" key="1">
    <source>
        <dbReference type="PROSITE" id="PS51186"/>
    </source>
</evidence>
<sequence length="147" mass="17152">MISYSLLTSSDVDECAELYILTYKEKPWSEEWDSSQPIKTFIRTHLQNNFFKGFIMKINEQIIGVCIGFQKPWPMGIEYYIDEFFIHPAFQGKGFGKKFMTEIEKYCLNDGLNAILLNTQKGYKSETFYKNNGFSEHNGLIILSKDL</sequence>
<reference evidence="2 3" key="1">
    <citation type="submission" date="2016-04" db="EMBL/GenBank/DDBJ databases">
        <title>Complete genome sequencing of OXA-72 bearing Acinetobacter pittii strain IEC338SC.</title>
        <authorList>
            <person name="Brasiliense D.M."/>
            <person name="Lima K.V."/>
            <person name="Souza C.O."/>
            <person name="Dutra L.G."/>
            <person name="Mamizuka E.M."/>
            <person name="Perez-Chaparro P.J."/>
            <person name="McCulloch J.A."/>
        </authorList>
    </citation>
    <scope>NUCLEOTIDE SEQUENCE [LARGE SCALE GENOMIC DNA]</scope>
    <source>
        <strain evidence="2 3">IEC338SC</strain>
    </source>
</reference>
<proteinExistence type="predicted"/>
<dbReference type="InterPro" id="IPR000182">
    <property type="entry name" value="GNAT_dom"/>
</dbReference>
<feature type="domain" description="N-acetyltransferase" evidence="1">
    <location>
        <begin position="2"/>
        <end position="147"/>
    </location>
</feature>
<gene>
    <name evidence="2" type="ORF">IEC338SC_2679</name>
</gene>
<evidence type="ECO:0000313" key="2">
    <source>
        <dbReference type="EMBL" id="AMX19805.1"/>
    </source>
</evidence>
<evidence type="ECO:0000313" key="3">
    <source>
        <dbReference type="Proteomes" id="UP000076152"/>
    </source>
</evidence>
<dbReference type="SUPFAM" id="SSF55729">
    <property type="entry name" value="Acyl-CoA N-acyltransferases (Nat)"/>
    <property type="match status" value="1"/>
</dbReference>
<dbReference type="RefSeq" id="WP_063099064.1">
    <property type="nucleotide sequence ID" value="NZ_CP015145.1"/>
</dbReference>
<dbReference type="AlphaFoldDB" id="A0AB33BHG0"/>
<dbReference type="CDD" id="cd04301">
    <property type="entry name" value="NAT_SF"/>
    <property type="match status" value="1"/>
</dbReference>
<dbReference type="Gene3D" id="3.40.630.30">
    <property type="match status" value="1"/>
</dbReference>
<dbReference type="Pfam" id="PF00583">
    <property type="entry name" value="Acetyltransf_1"/>
    <property type="match status" value="1"/>
</dbReference>
<dbReference type="EMBL" id="CP015145">
    <property type="protein sequence ID" value="AMX19805.1"/>
    <property type="molecule type" value="Genomic_DNA"/>
</dbReference>
<dbReference type="GO" id="GO:0016747">
    <property type="term" value="F:acyltransferase activity, transferring groups other than amino-acyl groups"/>
    <property type="evidence" value="ECO:0007669"/>
    <property type="project" value="InterPro"/>
</dbReference>
<dbReference type="Proteomes" id="UP000076152">
    <property type="component" value="Chromosome"/>
</dbReference>
<dbReference type="PROSITE" id="PS51186">
    <property type="entry name" value="GNAT"/>
    <property type="match status" value="1"/>
</dbReference>
<name>A0AB33BHG0_ACIPI</name>
<dbReference type="InterPro" id="IPR016181">
    <property type="entry name" value="Acyl_CoA_acyltransferase"/>
</dbReference>
<organism evidence="2 3">
    <name type="scientific">Acinetobacter pittii</name>
    <name type="common">Acinetobacter genomosp. 3</name>
    <dbReference type="NCBI Taxonomy" id="48296"/>
    <lineage>
        <taxon>Bacteria</taxon>
        <taxon>Pseudomonadati</taxon>
        <taxon>Pseudomonadota</taxon>
        <taxon>Gammaproteobacteria</taxon>
        <taxon>Moraxellales</taxon>
        <taxon>Moraxellaceae</taxon>
        <taxon>Acinetobacter</taxon>
        <taxon>Acinetobacter calcoaceticus/baumannii complex</taxon>
    </lineage>
</organism>
<accession>A0AB33BHG0</accession>